<dbReference type="InterPro" id="IPR042213">
    <property type="entry name" value="NBD_C_sf"/>
</dbReference>
<evidence type="ECO:0000256" key="1">
    <source>
        <dbReference type="ARBA" id="ARBA00005715"/>
    </source>
</evidence>
<evidence type="ECO:0000256" key="4">
    <source>
        <dbReference type="ARBA" id="ARBA00022777"/>
    </source>
</evidence>
<dbReference type="InterPro" id="IPR031475">
    <property type="entry name" value="NBD_C"/>
</dbReference>
<protein>
    <submittedName>
        <fullName evidence="9">Uncharacterized protein conserved in bacteria</fullName>
    </submittedName>
</protein>
<dbReference type="HOGENOM" id="CLU_044742_0_0_3"/>
<keyword evidence="6" id="KW-0119">Carbohydrate metabolism</keyword>
<dbReference type="Pfam" id="PF17042">
    <property type="entry name" value="NBD_C"/>
    <property type="match status" value="1"/>
</dbReference>
<sequence length="450" mass="51368">MKIIVIDDDPTGSQTVNNCLLLLKWDRNTLIKGFKSKSNLFFILANTRSLSEKDAKLRLEDICNAIKSVICSERYKEKIIIVSRGDSTLRGHNFLEPDVINDCLGPFDATFHIPAFIEGKRFTIDGLHFVDNIPVSQTIFAKDKIFGFKTSNIKNLLFQKSKLQINLNDIQNLKSQELNILETNENNIVYKKLKNLKKNSHVIVDVENYSQLKKFSLAINKLIKEKKFLFRTAASFISSISGIKNNCQQPFFYSNLRRRNREKKFLPGMIIVGSYVELSTIQLKQFLDISDCELIELDVFEFYKIFASKQESAKLILFKNKFIDKIRCILKKGKTPVIFTSRKEVSLDDNHQQINLYNSLANFISELVADLKNEIGYLVSKGGITSNVILSNGLKANYVYLQGQIITGISLVTLKLENEENLPIVTFPGNIGSQESLVTVWKILENKKLL</sequence>
<gene>
    <name evidence="9" type="ordered locus">P9515_17841</name>
</gene>
<evidence type="ECO:0000256" key="3">
    <source>
        <dbReference type="ARBA" id="ARBA00022741"/>
    </source>
</evidence>
<dbReference type="STRING" id="167542.P9515_17841"/>
<accession>A2BYY0</accession>
<organism evidence="9 10">
    <name type="scientific">Prochlorococcus marinus (strain MIT 9515)</name>
    <dbReference type="NCBI Taxonomy" id="167542"/>
    <lineage>
        <taxon>Bacteria</taxon>
        <taxon>Bacillati</taxon>
        <taxon>Cyanobacteriota</taxon>
        <taxon>Cyanophyceae</taxon>
        <taxon>Synechococcales</taxon>
        <taxon>Prochlorococcaceae</taxon>
        <taxon>Prochlorococcus</taxon>
    </lineage>
</organism>
<evidence type="ECO:0000256" key="5">
    <source>
        <dbReference type="ARBA" id="ARBA00022840"/>
    </source>
</evidence>
<evidence type="ECO:0000256" key="6">
    <source>
        <dbReference type="ARBA" id="ARBA00023277"/>
    </source>
</evidence>
<evidence type="ECO:0000259" key="7">
    <source>
        <dbReference type="Pfam" id="PF07005"/>
    </source>
</evidence>
<feature type="domain" description="Four-carbon acid sugar kinase N-terminal" evidence="7">
    <location>
        <begin position="3"/>
        <end position="239"/>
    </location>
</feature>
<dbReference type="RefSeq" id="WP_011821077.1">
    <property type="nucleotide sequence ID" value="NC_008817.1"/>
</dbReference>
<keyword evidence="4" id="KW-0418">Kinase</keyword>
<dbReference type="AlphaFoldDB" id="A2BYY0"/>
<dbReference type="EMBL" id="CP000552">
    <property type="protein sequence ID" value="ABM72991.1"/>
    <property type="molecule type" value="Genomic_DNA"/>
</dbReference>
<dbReference type="GO" id="GO:0005524">
    <property type="term" value="F:ATP binding"/>
    <property type="evidence" value="ECO:0007669"/>
    <property type="project" value="UniProtKB-KW"/>
</dbReference>
<dbReference type="SUPFAM" id="SSF142764">
    <property type="entry name" value="YgbK-like"/>
    <property type="match status" value="1"/>
</dbReference>
<dbReference type="Gene3D" id="3.40.50.10840">
    <property type="entry name" value="Putative sugar-binding, N-terminal domain"/>
    <property type="match status" value="1"/>
</dbReference>
<keyword evidence="5" id="KW-0067">ATP-binding</keyword>
<evidence type="ECO:0000313" key="10">
    <source>
        <dbReference type="Proteomes" id="UP000001589"/>
    </source>
</evidence>
<dbReference type="eggNOG" id="COG3395">
    <property type="taxonomic scope" value="Bacteria"/>
</dbReference>
<feature type="domain" description="Four-carbon acid sugar kinase nucleotide binding" evidence="8">
    <location>
        <begin position="269"/>
        <end position="437"/>
    </location>
</feature>
<dbReference type="InterPro" id="IPR037051">
    <property type="entry name" value="4-carb_acid_sugar_kinase_N_sf"/>
</dbReference>
<dbReference type="Gene3D" id="3.40.980.20">
    <property type="entry name" value="Four-carbon acid sugar kinase, nucleotide binding domain"/>
    <property type="match status" value="1"/>
</dbReference>
<dbReference type="InterPro" id="IPR010737">
    <property type="entry name" value="4-carb_acid_sugar_kinase_N"/>
</dbReference>
<keyword evidence="3" id="KW-0547">Nucleotide-binding</keyword>
<keyword evidence="2" id="KW-0808">Transferase</keyword>
<proteinExistence type="inferred from homology"/>
<dbReference type="Proteomes" id="UP000001589">
    <property type="component" value="Chromosome"/>
</dbReference>
<dbReference type="KEGG" id="pmc:P9515_17841"/>
<dbReference type="OrthoDB" id="153193at2"/>
<name>A2BYY0_PROM5</name>
<evidence type="ECO:0000313" key="9">
    <source>
        <dbReference type="EMBL" id="ABM72991.1"/>
    </source>
</evidence>
<reference evidence="9 10" key="1">
    <citation type="journal article" date="2007" name="PLoS Genet.">
        <title>Patterns and implications of gene gain and loss in the evolution of Prochlorococcus.</title>
        <authorList>
            <person name="Kettler G.C."/>
            <person name="Martiny A.C."/>
            <person name="Huang K."/>
            <person name="Zucker J."/>
            <person name="Coleman M.L."/>
            <person name="Rodrigue S."/>
            <person name="Chen F."/>
            <person name="Lapidus A."/>
            <person name="Ferriera S."/>
            <person name="Johnson J."/>
            <person name="Steglich C."/>
            <person name="Church G.M."/>
            <person name="Richardson P."/>
            <person name="Chisholm S.W."/>
        </authorList>
    </citation>
    <scope>NUCLEOTIDE SEQUENCE [LARGE SCALE GENOMIC DNA]</scope>
    <source>
        <strain evidence="9 10">MIT 9515</strain>
    </source>
</reference>
<comment type="similarity">
    <text evidence="1">Belongs to the four-carbon acid sugar kinase family.</text>
</comment>
<dbReference type="Pfam" id="PF07005">
    <property type="entry name" value="SBD_N"/>
    <property type="match status" value="1"/>
</dbReference>
<evidence type="ECO:0000256" key="2">
    <source>
        <dbReference type="ARBA" id="ARBA00022679"/>
    </source>
</evidence>
<dbReference type="GeneID" id="60201228"/>
<evidence type="ECO:0000259" key="8">
    <source>
        <dbReference type="Pfam" id="PF17042"/>
    </source>
</evidence>
<dbReference type="GO" id="GO:0016301">
    <property type="term" value="F:kinase activity"/>
    <property type="evidence" value="ECO:0007669"/>
    <property type="project" value="UniProtKB-KW"/>
</dbReference>